<keyword evidence="6 12" id="KW-0630">Potassium</keyword>
<feature type="transmembrane region" description="Helical" evidence="14">
    <location>
        <begin position="117"/>
        <end position="138"/>
    </location>
</feature>
<dbReference type="InterPro" id="IPR014756">
    <property type="entry name" value="Ig_E-set"/>
</dbReference>
<dbReference type="RefSeq" id="XP_013401886.1">
    <property type="nucleotide sequence ID" value="XM_013546432.1"/>
</dbReference>
<dbReference type="PANTHER" id="PTHR11767:SF102">
    <property type="entry name" value="INWARDLY RECTIFYING POTASSIUM CHANNEL 1, ISOFORM F"/>
    <property type="match status" value="1"/>
</dbReference>
<keyword evidence="4 12" id="KW-0812">Transmembrane</keyword>
<evidence type="ECO:0000256" key="7">
    <source>
        <dbReference type="ARBA" id="ARBA00022989"/>
    </source>
</evidence>
<accession>A0A1S3IVB2</accession>
<dbReference type="Proteomes" id="UP000085678">
    <property type="component" value="Unplaced"/>
</dbReference>
<comment type="subcellular location">
    <subcellularLocation>
        <location evidence="1 12">Membrane</location>
        <topology evidence="1 12">Multi-pass membrane protein</topology>
    </subcellularLocation>
</comment>
<evidence type="ECO:0000259" key="15">
    <source>
        <dbReference type="Pfam" id="PF01007"/>
    </source>
</evidence>
<dbReference type="OrthoDB" id="273257at2759"/>
<dbReference type="SUPFAM" id="SSF81324">
    <property type="entry name" value="Voltage-gated potassium channels"/>
    <property type="match status" value="1"/>
</dbReference>
<evidence type="ECO:0000256" key="10">
    <source>
        <dbReference type="ARBA" id="ARBA00023303"/>
    </source>
</evidence>
<feature type="compositionally biased region" description="Basic and acidic residues" evidence="13">
    <location>
        <begin position="1"/>
        <end position="16"/>
    </location>
</feature>
<dbReference type="InterPro" id="IPR041647">
    <property type="entry name" value="IRK_C"/>
</dbReference>
<dbReference type="GO" id="GO:0034702">
    <property type="term" value="C:monoatomic ion channel complex"/>
    <property type="evidence" value="ECO:0007669"/>
    <property type="project" value="UniProtKB-KW"/>
</dbReference>
<evidence type="ECO:0000256" key="13">
    <source>
        <dbReference type="SAM" id="MobiDB-lite"/>
    </source>
</evidence>
<feature type="domain" description="Potassium channel inwardly rectifying transmembrane" evidence="15">
    <location>
        <begin position="80"/>
        <end position="222"/>
    </location>
</feature>
<dbReference type="SUPFAM" id="SSF81296">
    <property type="entry name" value="E set domains"/>
    <property type="match status" value="1"/>
</dbReference>
<reference evidence="18" key="1">
    <citation type="submission" date="2025-08" db="UniProtKB">
        <authorList>
            <consortium name="RefSeq"/>
        </authorList>
    </citation>
    <scope>IDENTIFICATION</scope>
    <source>
        <tissue evidence="18">Gonads</tissue>
    </source>
</reference>
<evidence type="ECO:0000256" key="8">
    <source>
        <dbReference type="ARBA" id="ARBA00023065"/>
    </source>
</evidence>
<dbReference type="GO" id="GO:0005886">
    <property type="term" value="C:plasma membrane"/>
    <property type="evidence" value="ECO:0007669"/>
    <property type="project" value="TreeGrafter"/>
</dbReference>
<dbReference type="OMA" id="GGIIQMM"/>
<evidence type="ECO:0000256" key="1">
    <source>
        <dbReference type="ARBA" id="ARBA00004141"/>
    </source>
</evidence>
<keyword evidence="8 12" id="KW-0406">Ion transport</keyword>
<dbReference type="PANTHER" id="PTHR11767">
    <property type="entry name" value="INWARD RECTIFIER POTASSIUM CHANNEL"/>
    <property type="match status" value="1"/>
</dbReference>
<dbReference type="FunFam" id="1.10.287.70:FF:000078">
    <property type="entry name" value="Putative Inward rectifier potassium channel"/>
    <property type="match status" value="1"/>
</dbReference>
<keyword evidence="2 12" id="KW-0813">Transport</keyword>
<evidence type="ECO:0000259" key="16">
    <source>
        <dbReference type="Pfam" id="PF17655"/>
    </source>
</evidence>
<keyword evidence="3 12" id="KW-0633">Potassium transport</keyword>
<dbReference type="KEGG" id="lak:106167612"/>
<dbReference type="Pfam" id="PF01007">
    <property type="entry name" value="IRK"/>
    <property type="match status" value="1"/>
</dbReference>
<gene>
    <name evidence="18" type="primary">LOC106167612</name>
</gene>
<evidence type="ECO:0000256" key="3">
    <source>
        <dbReference type="ARBA" id="ARBA00022538"/>
    </source>
</evidence>
<evidence type="ECO:0000313" key="18">
    <source>
        <dbReference type="RefSeq" id="XP_013401886.1"/>
    </source>
</evidence>
<evidence type="ECO:0000256" key="6">
    <source>
        <dbReference type="ARBA" id="ARBA00022958"/>
    </source>
</evidence>
<evidence type="ECO:0000313" key="17">
    <source>
        <dbReference type="Proteomes" id="UP000085678"/>
    </source>
</evidence>
<dbReference type="InterPro" id="IPR016449">
    <property type="entry name" value="K_chnl_inward-rec_Kir"/>
</dbReference>
<evidence type="ECO:0000256" key="12">
    <source>
        <dbReference type="RuleBase" id="RU003822"/>
    </source>
</evidence>
<proteinExistence type="inferred from homology"/>
<comment type="similarity">
    <text evidence="12">Belongs to the inward rectifier-type potassium channel (TC 1.A.2.1) family.</text>
</comment>
<evidence type="ECO:0000256" key="2">
    <source>
        <dbReference type="ARBA" id="ARBA00022448"/>
    </source>
</evidence>
<dbReference type="GO" id="GO:1990573">
    <property type="term" value="P:potassium ion import across plasma membrane"/>
    <property type="evidence" value="ECO:0007669"/>
    <property type="project" value="TreeGrafter"/>
</dbReference>
<comment type="catalytic activity">
    <reaction evidence="11">
        <text>K(+)(in) = K(+)(out)</text>
        <dbReference type="Rhea" id="RHEA:29463"/>
        <dbReference type="ChEBI" id="CHEBI:29103"/>
    </reaction>
</comment>
<keyword evidence="10 12" id="KW-0407">Ion channel</keyword>
<protein>
    <submittedName>
        <fullName evidence="18">G protein-activated inward rectifier potassium channel 3-like</fullName>
    </submittedName>
</protein>
<feature type="region of interest" description="Disordered" evidence="13">
    <location>
        <begin position="1"/>
        <end position="29"/>
    </location>
</feature>
<dbReference type="GeneID" id="106167612"/>
<evidence type="ECO:0000256" key="14">
    <source>
        <dbReference type="SAM" id="Phobius"/>
    </source>
</evidence>
<name>A0A1S3IVB2_LINAN</name>
<dbReference type="InterPro" id="IPR040445">
    <property type="entry name" value="Kir_TM"/>
</dbReference>
<dbReference type="InterPro" id="IPR013518">
    <property type="entry name" value="K_chnl_inward-rec_Kir_cyto"/>
</dbReference>
<dbReference type="InParanoid" id="A0A1S3IVB2"/>
<evidence type="ECO:0000256" key="5">
    <source>
        <dbReference type="ARBA" id="ARBA00022882"/>
    </source>
</evidence>
<feature type="domain" description="Inward rectifier potassium channel C-terminal" evidence="16">
    <location>
        <begin position="229"/>
        <end position="401"/>
    </location>
</feature>
<dbReference type="AlphaFoldDB" id="A0A1S3IVB2"/>
<sequence>MEERGNDTDRSRDALPLHDLGNQDTDGLNNKVKLDDYNTYNELKDPYQQFAARSQIMSPNGPLLHRGAKSYSKRMRRRLVYKNGECNISHTNIKKLRRRYLADIFTTLIDIKWRYSLMIFVLGFVLSWLVFAMVWWLIAFSHGDIEAYQKGDSDWKPCVNEVYSFTTALLFSVETQHTIGYGSRHTTASCPEAIIVMMMQSCFGVIVQAMMTGIVFAKLARPKKRAETLMFSKNAVICKRDGQLCLLFRVGDMRKSHIVEAHVRAAMIKKKLSKEGEVMPLHQFDINLGFDAGLDRLFLVWPLIVTHVIDENSPFWKISAEDLYRDNFELIVILEGIVESTGMTTQARSSYLPGEILWGHRFERLVTFQKENGEYQVDYSRFHNTVPVDTPTCSAKELAEMGDEDEEDTGYNGYMDGDDSSSTSEATISSRTSHTPLPSPYILKKNGCVQTTDHDFADDLEPIARMGSIRSSGGNDEPAFY</sequence>
<feature type="compositionally biased region" description="Low complexity" evidence="13">
    <location>
        <begin position="420"/>
        <end position="433"/>
    </location>
</feature>
<evidence type="ECO:0000256" key="9">
    <source>
        <dbReference type="ARBA" id="ARBA00023136"/>
    </source>
</evidence>
<dbReference type="GO" id="GO:0034765">
    <property type="term" value="P:regulation of monoatomic ion transmembrane transport"/>
    <property type="evidence" value="ECO:0007669"/>
    <property type="project" value="TreeGrafter"/>
</dbReference>
<dbReference type="FunCoup" id="A0A1S3IVB2">
    <property type="interactions" value="171"/>
</dbReference>
<evidence type="ECO:0000256" key="4">
    <source>
        <dbReference type="ARBA" id="ARBA00022692"/>
    </source>
</evidence>
<organism evidence="17 18">
    <name type="scientific">Lingula anatina</name>
    <name type="common">Brachiopod</name>
    <name type="synonym">Lingula unguis</name>
    <dbReference type="NCBI Taxonomy" id="7574"/>
    <lineage>
        <taxon>Eukaryota</taxon>
        <taxon>Metazoa</taxon>
        <taxon>Spiralia</taxon>
        <taxon>Lophotrochozoa</taxon>
        <taxon>Brachiopoda</taxon>
        <taxon>Linguliformea</taxon>
        <taxon>Lingulata</taxon>
        <taxon>Lingulida</taxon>
        <taxon>Linguloidea</taxon>
        <taxon>Lingulidae</taxon>
        <taxon>Lingula</taxon>
    </lineage>
</organism>
<evidence type="ECO:0000256" key="11">
    <source>
        <dbReference type="ARBA" id="ARBA00034430"/>
    </source>
</evidence>
<keyword evidence="17" id="KW-1185">Reference proteome</keyword>
<feature type="compositionally biased region" description="Acidic residues" evidence="13">
    <location>
        <begin position="400"/>
        <end position="409"/>
    </location>
</feature>
<dbReference type="FunFam" id="2.60.40.1400:FF:000001">
    <property type="entry name" value="G protein-activated inward rectifier potassium channel 2"/>
    <property type="match status" value="1"/>
</dbReference>
<dbReference type="GO" id="GO:0005242">
    <property type="term" value="F:inward rectifier potassium channel activity"/>
    <property type="evidence" value="ECO:0007669"/>
    <property type="project" value="InterPro"/>
</dbReference>
<dbReference type="STRING" id="7574.A0A1S3IVB2"/>
<feature type="transmembrane region" description="Helical" evidence="14">
    <location>
        <begin position="193"/>
        <end position="217"/>
    </location>
</feature>
<feature type="region of interest" description="Disordered" evidence="13">
    <location>
        <begin position="400"/>
        <end position="444"/>
    </location>
</feature>
<dbReference type="Gene3D" id="2.60.40.1400">
    <property type="entry name" value="G protein-activated inward rectifier potassium channel 1"/>
    <property type="match status" value="1"/>
</dbReference>
<keyword evidence="7 14" id="KW-1133">Transmembrane helix</keyword>
<keyword evidence="5 12" id="KW-0851">Voltage-gated channel</keyword>
<keyword evidence="9 14" id="KW-0472">Membrane</keyword>
<dbReference type="PRINTS" id="PR01320">
    <property type="entry name" value="KIRCHANNEL"/>
</dbReference>
<dbReference type="Gene3D" id="1.10.287.70">
    <property type="match status" value="1"/>
</dbReference>
<dbReference type="Pfam" id="PF17655">
    <property type="entry name" value="IRK_C"/>
    <property type="match status" value="1"/>
</dbReference>